<feature type="chain" id="PRO_5047018790" evidence="2">
    <location>
        <begin position="22"/>
        <end position="334"/>
    </location>
</feature>
<dbReference type="InterPro" id="IPR005064">
    <property type="entry name" value="BUG"/>
</dbReference>
<organism evidence="3 4">
    <name type="scientific">Dorea ammoniilytica</name>
    <dbReference type="NCBI Taxonomy" id="2981788"/>
    <lineage>
        <taxon>Bacteria</taxon>
        <taxon>Bacillati</taxon>
        <taxon>Bacillota</taxon>
        <taxon>Clostridia</taxon>
        <taxon>Lachnospirales</taxon>
        <taxon>Lachnospiraceae</taxon>
        <taxon>Dorea</taxon>
    </lineage>
</organism>
<dbReference type="Gene3D" id="3.40.190.10">
    <property type="entry name" value="Periplasmic binding protein-like II"/>
    <property type="match status" value="1"/>
</dbReference>
<dbReference type="Gene3D" id="3.40.190.150">
    <property type="entry name" value="Bordetella uptake gene, domain 1"/>
    <property type="match status" value="1"/>
</dbReference>
<proteinExistence type="inferred from homology"/>
<dbReference type="Proteomes" id="UP001207605">
    <property type="component" value="Unassembled WGS sequence"/>
</dbReference>
<dbReference type="RefSeq" id="WP_262581241.1">
    <property type="nucleotide sequence ID" value="NZ_JAOQJV010000004.1"/>
</dbReference>
<protein>
    <submittedName>
        <fullName evidence="3">Tripartite tricarboxylate transporter substrate-binding protein</fullName>
    </submittedName>
</protein>
<dbReference type="PROSITE" id="PS51257">
    <property type="entry name" value="PROKAR_LIPOPROTEIN"/>
    <property type="match status" value="1"/>
</dbReference>
<feature type="signal peptide" evidence="2">
    <location>
        <begin position="1"/>
        <end position="21"/>
    </location>
</feature>
<evidence type="ECO:0000313" key="3">
    <source>
        <dbReference type="EMBL" id="MCU6699685.1"/>
    </source>
</evidence>
<dbReference type="CDD" id="cd07012">
    <property type="entry name" value="PBP2_Bug_TTT"/>
    <property type="match status" value="1"/>
</dbReference>
<accession>A0ABT2S613</accession>
<dbReference type="PIRSF" id="PIRSF017082">
    <property type="entry name" value="YflP"/>
    <property type="match status" value="1"/>
</dbReference>
<name>A0ABT2S613_9FIRM</name>
<reference evidence="3 4" key="1">
    <citation type="journal article" date="2021" name="ISME Commun">
        <title>Automated analysis of genomic sequences facilitates high-throughput and comprehensive description of bacteria.</title>
        <authorList>
            <person name="Hitch T.C.A."/>
        </authorList>
    </citation>
    <scope>NUCLEOTIDE SEQUENCE [LARGE SCALE GENOMIC DNA]</scope>
    <source>
        <strain evidence="3 4">Sanger_02</strain>
    </source>
</reference>
<dbReference type="PANTHER" id="PTHR42928:SF5">
    <property type="entry name" value="BLR1237 PROTEIN"/>
    <property type="match status" value="1"/>
</dbReference>
<dbReference type="SUPFAM" id="SSF53850">
    <property type="entry name" value="Periplasmic binding protein-like II"/>
    <property type="match status" value="1"/>
</dbReference>
<keyword evidence="2" id="KW-0732">Signal</keyword>
<comment type="similarity">
    <text evidence="1">Belongs to the UPF0065 (bug) family.</text>
</comment>
<dbReference type="PANTHER" id="PTHR42928">
    <property type="entry name" value="TRICARBOXYLATE-BINDING PROTEIN"/>
    <property type="match status" value="1"/>
</dbReference>
<keyword evidence="4" id="KW-1185">Reference proteome</keyword>
<evidence type="ECO:0000313" key="4">
    <source>
        <dbReference type="Proteomes" id="UP001207605"/>
    </source>
</evidence>
<gene>
    <name evidence="3" type="ORF">OCV65_05465</name>
</gene>
<evidence type="ECO:0000256" key="2">
    <source>
        <dbReference type="SAM" id="SignalP"/>
    </source>
</evidence>
<dbReference type="Pfam" id="PF03401">
    <property type="entry name" value="TctC"/>
    <property type="match status" value="1"/>
</dbReference>
<sequence>MKKMKRVVAMLLAVVMVFGLAACGSKKSGDDSGKEEKSNYPEKQITLICPLAAGGGSDTISRLFAAAMEKELGVSVVVENKPGAGAGVGLEAIASSNPDGYTIGYIPAEVTTVEAMGNATVTPEDFEYICTAMKISALICVPADSEWDSLDDLIAAAKENPGSITIGTAGVGNAYELGLRSMLEAAGIELNIVNFSGGTAEAITAMMGGNVQCCTAGTAEAISYVNSGEFKVLCNLSSEPSELLPDVPTATELGYECNGGSWGAFAVPAGTPDDVIEVLRKAGEKVMNADDFKKTLSEKGFDEYHVDGAEFKKDAMEMYKTNSDIIKEFNLSAN</sequence>
<evidence type="ECO:0000256" key="1">
    <source>
        <dbReference type="ARBA" id="ARBA00006987"/>
    </source>
</evidence>
<comment type="caution">
    <text evidence="3">The sequence shown here is derived from an EMBL/GenBank/DDBJ whole genome shotgun (WGS) entry which is preliminary data.</text>
</comment>
<dbReference type="InterPro" id="IPR042100">
    <property type="entry name" value="Bug_dom1"/>
</dbReference>
<dbReference type="EMBL" id="JAOQJV010000004">
    <property type="protein sequence ID" value="MCU6699685.1"/>
    <property type="molecule type" value="Genomic_DNA"/>
</dbReference>